<evidence type="ECO:0000256" key="3">
    <source>
        <dbReference type="ARBA" id="ARBA00007931"/>
    </source>
</evidence>
<evidence type="ECO:0000256" key="6">
    <source>
        <dbReference type="ARBA" id="ARBA00022801"/>
    </source>
</evidence>
<feature type="transmembrane region" description="Helical" evidence="11">
    <location>
        <begin position="372"/>
        <end position="392"/>
    </location>
</feature>
<dbReference type="InterPro" id="IPR008915">
    <property type="entry name" value="Peptidase_M50"/>
</dbReference>
<keyword evidence="11" id="KW-0479">Metal-binding</keyword>
<dbReference type="RefSeq" id="WP_097929173.1">
    <property type="nucleotide sequence ID" value="NZ_OCTN01000002.1"/>
</dbReference>
<evidence type="ECO:0000313" key="13">
    <source>
        <dbReference type="EMBL" id="SOH93600.1"/>
    </source>
</evidence>
<dbReference type="AlphaFoldDB" id="A0A2C9CQV1"/>
<feature type="transmembrane region" description="Helical" evidence="11">
    <location>
        <begin position="422"/>
        <end position="440"/>
    </location>
</feature>
<evidence type="ECO:0000313" key="14">
    <source>
        <dbReference type="Proteomes" id="UP000220034"/>
    </source>
</evidence>
<proteinExistence type="inferred from homology"/>
<keyword evidence="10 11" id="KW-0472">Membrane</keyword>
<dbReference type="NCBIfam" id="TIGR00054">
    <property type="entry name" value="RIP metalloprotease RseP"/>
    <property type="match status" value="1"/>
</dbReference>
<comment type="similarity">
    <text evidence="3 11">Belongs to the peptidase M50B family.</text>
</comment>
<evidence type="ECO:0000256" key="8">
    <source>
        <dbReference type="ARBA" id="ARBA00022989"/>
    </source>
</evidence>
<name>A0A2C9CQV1_9RHOB</name>
<feature type="domain" description="PDZ" evidence="12">
    <location>
        <begin position="197"/>
        <end position="286"/>
    </location>
</feature>
<dbReference type="GO" id="GO:0016020">
    <property type="term" value="C:membrane"/>
    <property type="evidence" value="ECO:0007669"/>
    <property type="project" value="UniProtKB-SubCell"/>
</dbReference>
<dbReference type="Gene3D" id="2.30.42.10">
    <property type="match status" value="2"/>
</dbReference>
<dbReference type="EC" id="3.4.24.-" evidence="11"/>
<comment type="cofactor">
    <cofactor evidence="1 11">
        <name>Zn(2+)</name>
        <dbReference type="ChEBI" id="CHEBI:29105"/>
    </cofactor>
</comment>
<evidence type="ECO:0000256" key="11">
    <source>
        <dbReference type="RuleBase" id="RU362031"/>
    </source>
</evidence>
<keyword evidence="9 11" id="KW-0482">Metalloprotease</keyword>
<accession>A0A2C9CQV1</accession>
<reference evidence="14" key="1">
    <citation type="submission" date="2017-09" db="EMBL/GenBank/DDBJ databases">
        <authorList>
            <person name="Varghese N."/>
            <person name="Submissions S."/>
        </authorList>
    </citation>
    <scope>NUCLEOTIDE SEQUENCE [LARGE SCALE GENOMIC DNA]</scope>
    <source>
        <strain evidence="14">C7</strain>
    </source>
</reference>
<dbReference type="GO" id="GO:0046872">
    <property type="term" value="F:metal ion binding"/>
    <property type="evidence" value="ECO:0007669"/>
    <property type="project" value="UniProtKB-KW"/>
</dbReference>
<keyword evidence="8 11" id="KW-1133">Transmembrane helix</keyword>
<dbReference type="SMART" id="SM00228">
    <property type="entry name" value="PDZ"/>
    <property type="match status" value="2"/>
</dbReference>
<gene>
    <name evidence="13" type="ORF">SAMN06273572_102277</name>
</gene>
<sequence length="446" mass="47094">MIELISSIPLVGGFLSSVLPFIVVIGIVVFIHEFGHYIVGRWCGIHAEVFSLGFGKEIFNRVDKRGTRWRIGILPLGGYVKFLGDADASSRTDLSAVEFMDDDTLARSFPGASLWKRALTVVAGPVANFILTIVIYLGLVTWTGVAVDEARIGEIPASVAGETPLIQGDLVLAVNGQPVESFGDLATAVSEVEDGLPVTLDVERSGTPLELEVANLRPPYVAGVRPLSAASRAGIRSGDLLLSAGGQALPDIAMLQQVVQASEGQPLEIVLRRGADTLTLEMVPTEEDVPQPDGTFARQVIIGVSVTTYLQPQVRSPGPIEALTISVDRMVGIITGTFDGIGQMISGNVSPTNLQGPLGIAQVSGESAGQGLVNFILLIAMISTAIGLMNLFPIPVLDGGHLVFYAIEAVTGRVPAGKWVDVAMAVGLAMVLSLMLFATYNDITRL</sequence>
<dbReference type="PROSITE" id="PS50106">
    <property type="entry name" value="PDZ"/>
    <property type="match status" value="1"/>
</dbReference>
<evidence type="ECO:0000256" key="1">
    <source>
        <dbReference type="ARBA" id="ARBA00001947"/>
    </source>
</evidence>
<dbReference type="OrthoDB" id="9782003at2"/>
<keyword evidence="6 11" id="KW-0378">Hydrolase</keyword>
<dbReference type="InterPro" id="IPR004387">
    <property type="entry name" value="Pept_M50_Zn"/>
</dbReference>
<dbReference type="InterPro" id="IPR001478">
    <property type="entry name" value="PDZ"/>
</dbReference>
<organism evidence="13 14">
    <name type="scientific">Pontivivens marinum</name>
    <dbReference type="NCBI Taxonomy" id="1690039"/>
    <lineage>
        <taxon>Bacteria</taxon>
        <taxon>Pseudomonadati</taxon>
        <taxon>Pseudomonadota</taxon>
        <taxon>Alphaproteobacteria</taxon>
        <taxon>Rhodobacterales</taxon>
        <taxon>Paracoccaceae</taxon>
        <taxon>Pontivivens</taxon>
    </lineage>
</organism>
<dbReference type="InterPro" id="IPR036034">
    <property type="entry name" value="PDZ_sf"/>
</dbReference>
<evidence type="ECO:0000256" key="2">
    <source>
        <dbReference type="ARBA" id="ARBA00004141"/>
    </source>
</evidence>
<evidence type="ECO:0000256" key="9">
    <source>
        <dbReference type="ARBA" id="ARBA00023049"/>
    </source>
</evidence>
<keyword evidence="5 11" id="KW-0812">Transmembrane</keyword>
<dbReference type="GO" id="GO:0006508">
    <property type="term" value="P:proteolysis"/>
    <property type="evidence" value="ECO:0007669"/>
    <property type="project" value="UniProtKB-KW"/>
</dbReference>
<keyword evidence="4 13" id="KW-0645">Protease</keyword>
<dbReference type="EMBL" id="OCTN01000002">
    <property type="protein sequence ID" value="SOH93600.1"/>
    <property type="molecule type" value="Genomic_DNA"/>
</dbReference>
<keyword evidence="14" id="KW-1185">Reference proteome</keyword>
<evidence type="ECO:0000256" key="5">
    <source>
        <dbReference type="ARBA" id="ARBA00022692"/>
    </source>
</evidence>
<protein>
    <recommendedName>
        <fullName evidence="11">Zinc metalloprotease</fullName>
        <ecNumber evidence="11">3.4.24.-</ecNumber>
    </recommendedName>
</protein>
<dbReference type="InterPro" id="IPR041489">
    <property type="entry name" value="PDZ_6"/>
</dbReference>
<evidence type="ECO:0000256" key="7">
    <source>
        <dbReference type="ARBA" id="ARBA00022833"/>
    </source>
</evidence>
<dbReference type="PANTHER" id="PTHR42837">
    <property type="entry name" value="REGULATOR OF SIGMA-E PROTEASE RSEP"/>
    <property type="match status" value="1"/>
</dbReference>
<comment type="subcellular location">
    <subcellularLocation>
        <location evidence="2">Membrane</location>
        <topology evidence="2">Multi-pass membrane protein</topology>
    </subcellularLocation>
</comment>
<dbReference type="Pfam" id="PF02163">
    <property type="entry name" value="Peptidase_M50"/>
    <property type="match status" value="1"/>
</dbReference>
<dbReference type="SUPFAM" id="SSF50156">
    <property type="entry name" value="PDZ domain-like"/>
    <property type="match status" value="2"/>
</dbReference>
<dbReference type="Pfam" id="PF17820">
    <property type="entry name" value="PDZ_6"/>
    <property type="match status" value="1"/>
</dbReference>
<evidence type="ECO:0000256" key="10">
    <source>
        <dbReference type="ARBA" id="ARBA00023136"/>
    </source>
</evidence>
<evidence type="ECO:0000259" key="12">
    <source>
        <dbReference type="PROSITE" id="PS50106"/>
    </source>
</evidence>
<dbReference type="GO" id="GO:0004222">
    <property type="term" value="F:metalloendopeptidase activity"/>
    <property type="evidence" value="ECO:0007669"/>
    <property type="project" value="InterPro"/>
</dbReference>
<feature type="transmembrane region" description="Helical" evidence="11">
    <location>
        <begin position="6"/>
        <end position="31"/>
    </location>
</feature>
<dbReference type="CDD" id="cd06163">
    <property type="entry name" value="S2P-M50_PDZ_RseP-like"/>
    <property type="match status" value="1"/>
</dbReference>
<evidence type="ECO:0000256" key="4">
    <source>
        <dbReference type="ARBA" id="ARBA00022670"/>
    </source>
</evidence>
<keyword evidence="7 11" id="KW-0862">Zinc</keyword>
<dbReference type="PANTHER" id="PTHR42837:SF2">
    <property type="entry name" value="MEMBRANE METALLOPROTEASE ARASP2, CHLOROPLASTIC-RELATED"/>
    <property type="match status" value="1"/>
</dbReference>
<dbReference type="Proteomes" id="UP000220034">
    <property type="component" value="Unassembled WGS sequence"/>
</dbReference>